<dbReference type="GO" id="GO:0042797">
    <property type="term" value="P:tRNA transcription by RNA polymerase III"/>
    <property type="evidence" value="ECO:0007669"/>
    <property type="project" value="EnsemblFungi"/>
</dbReference>
<dbReference type="InterPro" id="IPR013197">
    <property type="entry name" value="RNA_pol_III_RPC82-rel_HTH"/>
</dbReference>
<dbReference type="HOGENOM" id="CLU_010734_0_0_1"/>
<comment type="subcellular location">
    <subcellularLocation>
        <location evidence="1 8">Nucleus</location>
    </subcellularLocation>
</comment>
<dbReference type="Pfam" id="PF22536">
    <property type="entry name" value="WHD_POLR3C"/>
    <property type="match status" value="1"/>
</dbReference>
<reference evidence="12 13" key="1">
    <citation type="journal article" date="2009" name="Nat. Biotechnol.">
        <title>Genome sequence of the recombinant protein production host Pichia pastoris.</title>
        <authorList>
            <person name="De Schutter K."/>
            <person name="Lin Y.C."/>
            <person name="Tiels P."/>
            <person name="Van Hecke A."/>
            <person name="Glinka S."/>
            <person name="Weber-Lehmann J."/>
            <person name="Rouze P."/>
            <person name="Van de Peer Y."/>
            <person name="Callewaert N."/>
        </authorList>
    </citation>
    <scope>NUCLEOTIDE SEQUENCE [LARGE SCALE GENOMIC DNA]</scope>
    <source>
        <strain evidence="13">GS115 / ATCC 20864</strain>
    </source>
</reference>
<dbReference type="Pfam" id="PF05645">
    <property type="entry name" value="RNA_pol_Rpc82"/>
    <property type="match status" value="1"/>
</dbReference>
<name>C4R1V4_KOMPG</name>
<dbReference type="InterPro" id="IPR008806">
    <property type="entry name" value="RNA_pol_III_Rpc82_C"/>
</dbReference>
<dbReference type="PANTHER" id="PTHR12949:SF0">
    <property type="entry name" value="DNA-DIRECTED RNA POLYMERASE III SUBUNIT RPC3"/>
    <property type="match status" value="1"/>
</dbReference>
<evidence type="ECO:0000256" key="7">
    <source>
        <dbReference type="ARBA" id="ARBA00025127"/>
    </source>
</evidence>
<evidence type="ECO:0000256" key="1">
    <source>
        <dbReference type="ARBA" id="ARBA00004123"/>
    </source>
</evidence>
<dbReference type="GO" id="GO:0006384">
    <property type="term" value="P:transcription initiation at RNA polymerase III promoter"/>
    <property type="evidence" value="ECO:0007669"/>
    <property type="project" value="EnsemblFungi"/>
</dbReference>
<dbReference type="GO" id="GO:0003899">
    <property type="term" value="F:DNA-directed RNA polymerase activity"/>
    <property type="evidence" value="ECO:0007669"/>
    <property type="project" value="EnsemblFungi"/>
</dbReference>
<dbReference type="KEGG" id="ppa:PAS_chr2-2_0431"/>
<dbReference type="OrthoDB" id="272392at2759"/>
<dbReference type="InParanoid" id="C4R1V4"/>
<dbReference type="Gene3D" id="1.10.10.10">
    <property type="entry name" value="Winged helix-like DNA-binding domain superfamily/Winged helix DNA-binding domain"/>
    <property type="match status" value="2"/>
</dbReference>
<evidence type="ECO:0000256" key="3">
    <source>
        <dbReference type="ARBA" id="ARBA00016689"/>
    </source>
</evidence>
<feature type="domain" description="DNA-directed RNA polymerase III subunit RPC3 winged-helix" evidence="11">
    <location>
        <begin position="473"/>
        <end position="540"/>
    </location>
</feature>
<dbReference type="eggNOG" id="KOG2587">
    <property type="taxonomic scope" value="Eukaryota"/>
</dbReference>
<dbReference type="InterPro" id="IPR036388">
    <property type="entry name" value="WH-like_DNA-bd_sf"/>
</dbReference>
<dbReference type="GeneID" id="8199134"/>
<sequence>MDKDYNRSQSPESYLYTTLVRQVVGPVASDVIGLLMAKGRLTVGRLGNTLGIPQRKVHAALVALIQLSCVVYYTEKKTNSHSNENDGDKSKKNSAGQTWYYFHETGPLLLLYGGEMIAVVRHEHGPDAATLLQAVITSGHVRLGDLERDDNGVEIHNAARHLIEDDWLIPTGSEGFQGVQDQWDDLYRTTQASYHKEHLGQTISDVKRTAQVREETCIAFIRKMTESLDHLRMGLVSSNVTSESPSISKVRRNVALAVNFDRFLKHKRTLQLTNLARHRLGSVAGQVYQAALSIVERHTKSPLNMHVTVLLRLVAGSGQSTTTGLSPATVRETLERQRDNDCNPEVTFHPSDVLSKLSPEYRRALDSTIWSEAFSTGKRPIVSSEHTAASVHKKIKLEDNCSGSNLLAPVNVARYAEEDPARMPKLQALLELLAKDSSVPFLAHGDHGTFFVPFTDLAPVINIQVYKSCIGTVLGASCLRILNCIIDHRLIDEKMLANKVLMKASEIRTNLAKLIEFQIIEIQEVPKTQDRNALRSVFAFRHRFDLGTNLMLKSLAFNAAQVLESLTALKIDNKILLDKVSRDDVQGKELEFLQPSELKQMEFVYQHELRSYGQLSRILASLDALKFCT</sequence>
<proteinExistence type="inferred from homology"/>
<evidence type="ECO:0000256" key="6">
    <source>
        <dbReference type="ARBA" id="ARBA00023242"/>
    </source>
</evidence>
<dbReference type="GO" id="GO:0005666">
    <property type="term" value="C:RNA polymerase III complex"/>
    <property type="evidence" value="ECO:0007669"/>
    <property type="project" value="UniProtKB-UniRule"/>
</dbReference>
<protein>
    <recommendedName>
        <fullName evidence="3 8">DNA-directed RNA polymerase III subunit RPC3</fullName>
        <shortName evidence="8">RNA polymerase III subunit C3</shortName>
    </recommendedName>
</protein>
<dbReference type="InterPro" id="IPR039748">
    <property type="entry name" value="RPC3"/>
</dbReference>
<evidence type="ECO:0000313" key="13">
    <source>
        <dbReference type="Proteomes" id="UP000000314"/>
    </source>
</evidence>
<comment type="subunit">
    <text evidence="2 8">Component of the RNA polymerase III (Pol III) complex consisting of 17 subunits.</text>
</comment>
<dbReference type="GO" id="GO:0003697">
    <property type="term" value="F:single-stranded DNA binding"/>
    <property type="evidence" value="ECO:0007669"/>
    <property type="project" value="UniProtKB-UniRule"/>
</dbReference>
<comment type="similarity">
    <text evidence="8">Belongs to the RNA polymerase beta chain family.</text>
</comment>
<dbReference type="OMA" id="KHRFVRH"/>
<dbReference type="Proteomes" id="UP000000314">
    <property type="component" value="Chromosome 2"/>
</dbReference>
<keyword evidence="6 8" id="KW-0539">Nucleus</keyword>
<gene>
    <name evidence="12" type="ordered locus">PAS_chr2-2_0431</name>
</gene>
<evidence type="ECO:0000259" key="10">
    <source>
        <dbReference type="Pfam" id="PF08221"/>
    </source>
</evidence>
<evidence type="ECO:0000256" key="2">
    <source>
        <dbReference type="ARBA" id="ARBA00011206"/>
    </source>
</evidence>
<keyword evidence="5 8" id="KW-0804">Transcription</keyword>
<dbReference type="EMBL" id="FN392320">
    <property type="protein sequence ID" value="CAY69478.1"/>
    <property type="molecule type" value="Genomic_DNA"/>
</dbReference>
<dbReference type="FunCoup" id="C4R1V4">
    <property type="interactions" value="502"/>
</dbReference>
<evidence type="ECO:0000256" key="5">
    <source>
        <dbReference type="ARBA" id="ARBA00023163"/>
    </source>
</evidence>
<evidence type="ECO:0000256" key="4">
    <source>
        <dbReference type="ARBA" id="ARBA00022478"/>
    </source>
</evidence>
<evidence type="ECO:0000313" key="12">
    <source>
        <dbReference type="EMBL" id="CAY69478.1"/>
    </source>
</evidence>
<dbReference type="AlphaFoldDB" id="C4R1V4"/>
<evidence type="ECO:0000259" key="9">
    <source>
        <dbReference type="Pfam" id="PF05645"/>
    </source>
</evidence>
<comment type="function">
    <text evidence="7 8">DNA-dependent RNA polymerase catalyzes the transcription of DNA into RNA using the four ribonucleoside triphosphates as substrates. Specific core component of RNA polymerase III which synthesizes small RNAs, such as 5S rRNA and tRNAs.</text>
</comment>
<dbReference type="Pfam" id="PF08221">
    <property type="entry name" value="HTH_9"/>
    <property type="match status" value="1"/>
</dbReference>
<keyword evidence="4 8" id="KW-0240">DNA-directed RNA polymerase</keyword>
<organism evidence="12 13">
    <name type="scientific">Komagataella phaffii (strain GS115 / ATCC 20864)</name>
    <name type="common">Yeast</name>
    <name type="synonym">Pichia pastoris</name>
    <dbReference type="NCBI Taxonomy" id="644223"/>
    <lineage>
        <taxon>Eukaryota</taxon>
        <taxon>Fungi</taxon>
        <taxon>Dikarya</taxon>
        <taxon>Ascomycota</taxon>
        <taxon>Saccharomycotina</taxon>
        <taxon>Pichiomycetes</taxon>
        <taxon>Pichiales</taxon>
        <taxon>Pichiaceae</taxon>
        <taxon>Komagataella</taxon>
    </lineage>
</organism>
<dbReference type="InterPro" id="IPR055207">
    <property type="entry name" value="POLR3C_WHD"/>
</dbReference>
<accession>C4R1V4</accession>
<dbReference type="PANTHER" id="PTHR12949">
    <property type="entry name" value="RNA POLYMERASE III DNA DIRECTED -RELATED"/>
    <property type="match status" value="1"/>
</dbReference>
<dbReference type="RefSeq" id="XP_002491758.1">
    <property type="nucleotide sequence ID" value="XM_002491713.1"/>
</dbReference>
<dbReference type="STRING" id="644223.C4R1V4"/>
<feature type="domain" description="RNA polymerase III Rpc82 C -terminal" evidence="9">
    <location>
        <begin position="161"/>
        <end position="460"/>
    </location>
</feature>
<feature type="domain" description="RNA polymerase III subunit RPC82-related helix-turn-helix" evidence="10">
    <location>
        <begin position="15"/>
        <end position="74"/>
    </location>
</feature>
<evidence type="ECO:0000256" key="8">
    <source>
        <dbReference type="RuleBase" id="RU367076"/>
    </source>
</evidence>
<dbReference type="GO" id="GO:0006386">
    <property type="term" value="P:termination of RNA polymerase III transcription"/>
    <property type="evidence" value="ECO:0007669"/>
    <property type="project" value="EnsemblFungi"/>
</dbReference>
<evidence type="ECO:0000259" key="11">
    <source>
        <dbReference type="Pfam" id="PF22536"/>
    </source>
</evidence>
<dbReference type="SMR" id="C4R1V4"/>
<keyword evidence="13" id="KW-1185">Reference proteome</keyword>